<comment type="caution">
    <text evidence="1">The sequence shown here is derived from an EMBL/GenBank/DDBJ whole genome shotgun (WGS) entry which is preliminary data.</text>
</comment>
<gene>
    <name evidence="1" type="ORF">GGI18_000976</name>
</gene>
<dbReference type="EMBL" id="JANBUK010000113">
    <property type="protein sequence ID" value="KAJ2791668.1"/>
    <property type="molecule type" value="Genomic_DNA"/>
</dbReference>
<reference evidence="1" key="1">
    <citation type="submission" date="2022-07" db="EMBL/GenBank/DDBJ databases">
        <title>Phylogenomic reconstructions and comparative analyses of Kickxellomycotina fungi.</title>
        <authorList>
            <person name="Reynolds N.K."/>
            <person name="Stajich J.E."/>
            <person name="Barry K."/>
            <person name="Grigoriev I.V."/>
            <person name="Crous P."/>
            <person name="Smith M.E."/>
        </authorList>
    </citation>
    <scope>NUCLEOTIDE SEQUENCE</scope>
    <source>
        <strain evidence="1">BCRC 34191</strain>
    </source>
</reference>
<name>A0ACC1KMG1_9FUNG</name>
<accession>A0ACC1KMG1</accession>
<evidence type="ECO:0000313" key="1">
    <source>
        <dbReference type="EMBL" id="KAJ2791668.1"/>
    </source>
</evidence>
<keyword evidence="2" id="KW-1185">Reference proteome</keyword>
<evidence type="ECO:0000313" key="2">
    <source>
        <dbReference type="Proteomes" id="UP001140066"/>
    </source>
</evidence>
<protein>
    <submittedName>
        <fullName evidence="1">Uncharacterized protein</fullName>
    </submittedName>
</protein>
<dbReference type="Proteomes" id="UP001140066">
    <property type="component" value="Unassembled WGS sequence"/>
</dbReference>
<organism evidence="1 2">
    <name type="scientific">Coemansia linderi</name>
    <dbReference type="NCBI Taxonomy" id="2663919"/>
    <lineage>
        <taxon>Eukaryota</taxon>
        <taxon>Fungi</taxon>
        <taxon>Fungi incertae sedis</taxon>
        <taxon>Zoopagomycota</taxon>
        <taxon>Kickxellomycotina</taxon>
        <taxon>Kickxellomycetes</taxon>
        <taxon>Kickxellales</taxon>
        <taxon>Kickxellaceae</taxon>
        <taxon>Coemansia</taxon>
    </lineage>
</organism>
<sequence length="814" mass="87276">MNGRGPRENANFLDRIKNVDVLKSPYPRHLAPAARTPVAAQSARPCHGRNSALYSPVRPIPAPAPAPVHTFSYVPPVRPSPVVRPGSLAVSPVGSATYTGPAGFGYCPSAVQHRSIPDYPGSVQPVRGLSYTSPEQRHVPSSSRPARLSSAGVPGDAISLYNWHVGIDPAKRSVIVLGSYDKPSGETVNRHSSAIKRSLGSHMLLSMKDAVYVLVGPVNEEVMRAKGFPVYLIRAFSQGFPANWERLTNDFMDQLASPRHNGATRPSVRSPDFLHHGPLSLVRNDSSEGYYQSGVGSDRFGVIAEDEEAPEVDEPPSSSGLSGSFRDLAFDRTARSTEAPSIRPHDPSSSSVYRSGSALFSTGRFGKPDAARAADIAQPRVVAEQVPGHPDVQSDDGFDVLAQRDSPINDEEAASELETAVPERERNALGKANFDDEPSIGHMSARAETCASEGAASSDSESTDRARDQPVVDELGTATPSSRSRAMSVTATASGAITTPRRRSQMRVVESSDESMPNVAASAPVANPGKATRRAGTRLSAGAATGLKTKSPADAKTTRRASLNMPTKSLLESTPKATGGVPVSRLKGSSSVSKKRLIAKAQRNSALVDAAAATSLSEPPVEEDLFAAIPRIAPNDNDIEETPTKRKSRTWRQARAAEKQVEEIQPEAKESTPPAVTEADEAPEVEGPTGDAQADSKAEVSAMVTPKRKIGRNYFKYNEPKQNTAITRSGRKIHKPKEWWANAQERLSEGHKESNFKYRWGSGDAVIIKGDKRIRLSDYYLEDGAQGSLFDESSDAKERGDDAESRSEAGASEK</sequence>
<proteinExistence type="predicted"/>